<dbReference type="RefSeq" id="WP_330436409.1">
    <property type="nucleotide sequence ID" value="NZ_JAZDUF010000010.1"/>
</dbReference>
<dbReference type="Proteomes" id="UP001347146">
    <property type="component" value="Unassembled WGS sequence"/>
</dbReference>
<proteinExistence type="inferred from homology"/>
<gene>
    <name evidence="6" type="ORF">VZC37_23585</name>
</gene>
<comment type="caution">
    <text evidence="6">The sequence shown here is derived from an EMBL/GenBank/DDBJ whole genome shotgun (WGS) entry which is preliminary data.</text>
</comment>
<evidence type="ECO:0000256" key="2">
    <source>
        <dbReference type="ARBA" id="ARBA00022801"/>
    </source>
</evidence>
<keyword evidence="7" id="KW-1185">Reference proteome</keyword>
<reference evidence="6 7" key="1">
    <citation type="submission" date="2024-01" db="EMBL/GenBank/DDBJ databases">
        <title>Draft genome sequence of Gordonia sp. LSe1-13.</title>
        <authorList>
            <person name="Suphannarot A."/>
            <person name="Mingma R."/>
        </authorList>
    </citation>
    <scope>NUCLEOTIDE SEQUENCE [LARGE SCALE GENOMIC DNA]</scope>
    <source>
        <strain evidence="6 7">LSe1-13</strain>
    </source>
</reference>
<sequence length="252" mass="27339">MFVVAHISDPHFNGTRYNRRRIEATLDYIHARAHGIDALLVTGDITDEGSESEYREAHGVLYSPLPMLITAGNHDHRERFNAGLLGRESSAPVNRAQLIDGVLFVICDSSIPGRNDGHIADETLAWMSAEIAAAGAQTPVVVAFHHPPVTLGMDFMDSIRQTGEERLAALVSEYPNIVGFVCGHAHSPSVTTFAGRPLAIAPGVASTLNLPFEGTEVVNRGQPPGIAFHFLLGLDEGPDAWRLVTHFRSVMF</sequence>
<keyword evidence="1" id="KW-0479">Metal-binding</keyword>
<keyword evidence="3" id="KW-0408">Iron</keyword>
<dbReference type="EMBL" id="JAZDUF010000010">
    <property type="protein sequence ID" value="MEE3853339.1"/>
    <property type="molecule type" value="Genomic_DNA"/>
</dbReference>
<dbReference type="PANTHER" id="PTHR42988">
    <property type="entry name" value="PHOSPHOHYDROLASE"/>
    <property type="match status" value="1"/>
</dbReference>
<evidence type="ECO:0000256" key="3">
    <source>
        <dbReference type="ARBA" id="ARBA00023004"/>
    </source>
</evidence>
<protein>
    <submittedName>
        <fullName evidence="6">Metallophosphoesterase</fullName>
    </submittedName>
</protein>
<evidence type="ECO:0000256" key="1">
    <source>
        <dbReference type="ARBA" id="ARBA00022723"/>
    </source>
</evidence>
<dbReference type="InterPro" id="IPR004843">
    <property type="entry name" value="Calcineurin-like_PHP"/>
</dbReference>
<dbReference type="PANTHER" id="PTHR42988:SF2">
    <property type="entry name" value="CYCLIC NUCLEOTIDE PHOSPHODIESTERASE CBUA0032-RELATED"/>
    <property type="match status" value="1"/>
</dbReference>
<evidence type="ECO:0000259" key="5">
    <source>
        <dbReference type="Pfam" id="PF00149"/>
    </source>
</evidence>
<dbReference type="InterPro" id="IPR029052">
    <property type="entry name" value="Metallo-depent_PP-like"/>
</dbReference>
<comment type="similarity">
    <text evidence="4">Belongs to the cyclic nucleotide phosphodiesterase class-III family.</text>
</comment>
<organism evidence="6 7">
    <name type="scientific">Gordonia sesuvii</name>
    <dbReference type="NCBI Taxonomy" id="3116777"/>
    <lineage>
        <taxon>Bacteria</taxon>
        <taxon>Bacillati</taxon>
        <taxon>Actinomycetota</taxon>
        <taxon>Actinomycetes</taxon>
        <taxon>Mycobacteriales</taxon>
        <taxon>Gordoniaceae</taxon>
        <taxon>Gordonia</taxon>
    </lineage>
</organism>
<evidence type="ECO:0000313" key="6">
    <source>
        <dbReference type="EMBL" id="MEE3853339.1"/>
    </source>
</evidence>
<dbReference type="SUPFAM" id="SSF56300">
    <property type="entry name" value="Metallo-dependent phosphatases"/>
    <property type="match status" value="1"/>
</dbReference>
<evidence type="ECO:0000313" key="7">
    <source>
        <dbReference type="Proteomes" id="UP001347146"/>
    </source>
</evidence>
<evidence type="ECO:0000256" key="4">
    <source>
        <dbReference type="ARBA" id="ARBA00025742"/>
    </source>
</evidence>
<dbReference type="Gene3D" id="3.60.21.10">
    <property type="match status" value="1"/>
</dbReference>
<keyword evidence="2" id="KW-0378">Hydrolase</keyword>
<accession>A0ABU7MJR9</accession>
<feature type="domain" description="Calcineurin-like phosphoesterase" evidence="5">
    <location>
        <begin position="3"/>
        <end position="188"/>
    </location>
</feature>
<dbReference type="Pfam" id="PF00149">
    <property type="entry name" value="Metallophos"/>
    <property type="match status" value="1"/>
</dbReference>
<name>A0ABU7MJR9_9ACTN</name>
<dbReference type="InterPro" id="IPR050884">
    <property type="entry name" value="CNP_phosphodiesterase-III"/>
</dbReference>